<organism evidence="1 2">
    <name type="scientific">Pholiota conissans</name>
    <dbReference type="NCBI Taxonomy" id="109636"/>
    <lineage>
        <taxon>Eukaryota</taxon>
        <taxon>Fungi</taxon>
        <taxon>Dikarya</taxon>
        <taxon>Basidiomycota</taxon>
        <taxon>Agaricomycotina</taxon>
        <taxon>Agaricomycetes</taxon>
        <taxon>Agaricomycetidae</taxon>
        <taxon>Agaricales</taxon>
        <taxon>Agaricineae</taxon>
        <taxon>Strophariaceae</taxon>
        <taxon>Pholiota</taxon>
    </lineage>
</organism>
<accession>A0A9P5YSA9</accession>
<reference evidence="1" key="1">
    <citation type="submission" date="2020-11" db="EMBL/GenBank/DDBJ databases">
        <authorList>
            <consortium name="DOE Joint Genome Institute"/>
            <person name="Ahrendt S."/>
            <person name="Riley R."/>
            <person name="Andreopoulos W."/>
            <person name="Labutti K."/>
            <person name="Pangilinan J."/>
            <person name="Ruiz-Duenas F.J."/>
            <person name="Barrasa J.M."/>
            <person name="Sanchez-Garcia M."/>
            <person name="Camarero S."/>
            <person name="Miyauchi S."/>
            <person name="Serrano A."/>
            <person name="Linde D."/>
            <person name="Babiker R."/>
            <person name="Drula E."/>
            <person name="Ayuso-Fernandez I."/>
            <person name="Pacheco R."/>
            <person name="Padilla G."/>
            <person name="Ferreira P."/>
            <person name="Barriuso J."/>
            <person name="Kellner H."/>
            <person name="Castanera R."/>
            <person name="Alfaro M."/>
            <person name="Ramirez L."/>
            <person name="Pisabarro A.G."/>
            <person name="Kuo A."/>
            <person name="Tritt A."/>
            <person name="Lipzen A."/>
            <person name="He G."/>
            <person name="Yan M."/>
            <person name="Ng V."/>
            <person name="Cullen D."/>
            <person name="Martin F."/>
            <person name="Rosso M.-N."/>
            <person name="Henrissat B."/>
            <person name="Hibbett D."/>
            <person name="Martinez A.T."/>
            <person name="Grigoriev I.V."/>
        </authorList>
    </citation>
    <scope>NUCLEOTIDE SEQUENCE</scope>
    <source>
        <strain evidence="1">CIRM-BRFM 674</strain>
    </source>
</reference>
<keyword evidence="2" id="KW-1185">Reference proteome</keyword>
<gene>
    <name evidence="1" type="ORF">BDN70DRAFT_936579</name>
</gene>
<comment type="caution">
    <text evidence="1">The sequence shown here is derived from an EMBL/GenBank/DDBJ whole genome shotgun (WGS) entry which is preliminary data.</text>
</comment>
<dbReference type="AlphaFoldDB" id="A0A9P5YSA9"/>
<dbReference type="Proteomes" id="UP000807469">
    <property type="component" value="Unassembled WGS sequence"/>
</dbReference>
<dbReference type="OrthoDB" id="3269005at2759"/>
<protein>
    <submittedName>
        <fullName evidence="1">Uncharacterized protein</fullName>
    </submittedName>
</protein>
<name>A0A9P5YSA9_9AGAR</name>
<evidence type="ECO:0000313" key="1">
    <source>
        <dbReference type="EMBL" id="KAF9474529.1"/>
    </source>
</evidence>
<dbReference type="EMBL" id="MU155374">
    <property type="protein sequence ID" value="KAF9474529.1"/>
    <property type="molecule type" value="Genomic_DNA"/>
</dbReference>
<evidence type="ECO:0000313" key="2">
    <source>
        <dbReference type="Proteomes" id="UP000807469"/>
    </source>
</evidence>
<proteinExistence type="predicted"/>
<sequence>MAPLSTRNGPKFPQLEVEEAQAKKKERVRIALAQARVRMRLKEERKKRPTTQWAKLEFHRYTDELLFIIEESPLPTGGQTVSDLYTEIADELFVQRENAAFTSTDPDELQKVASNRVARNPTENTVKKLGRMGQGLVEDREDEIMIGSLLANIWDSIKVKFP</sequence>